<keyword evidence="2" id="KW-1185">Reference proteome</keyword>
<dbReference type="STRING" id="227084.SAMN05421855_1047"/>
<evidence type="ECO:0000313" key="2">
    <source>
        <dbReference type="Proteomes" id="UP000199321"/>
    </source>
</evidence>
<protein>
    <submittedName>
        <fullName evidence="1">Uncharacterized protein</fullName>
    </submittedName>
</protein>
<evidence type="ECO:0000313" key="1">
    <source>
        <dbReference type="EMBL" id="SDE98058.1"/>
    </source>
</evidence>
<name>A0A1G7HCD3_9FLAO</name>
<organism evidence="1 2">
    <name type="scientific">Ulvibacter litoralis</name>
    <dbReference type="NCBI Taxonomy" id="227084"/>
    <lineage>
        <taxon>Bacteria</taxon>
        <taxon>Pseudomonadati</taxon>
        <taxon>Bacteroidota</taxon>
        <taxon>Flavobacteriia</taxon>
        <taxon>Flavobacteriales</taxon>
        <taxon>Flavobacteriaceae</taxon>
        <taxon>Ulvibacter</taxon>
    </lineage>
</organism>
<dbReference type="Proteomes" id="UP000199321">
    <property type="component" value="Unassembled WGS sequence"/>
</dbReference>
<sequence>MDGFFMKYYECIVAMAFGKLIPPVFRSLTYNQHGTNAKKD</sequence>
<accession>A0A1G7HCD3</accession>
<dbReference type="EMBL" id="FNBA01000004">
    <property type="protein sequence ID" value="SDE98058.1"/>
    <property type="molecule type" value="Genomic_DNA"/>
</dbReference>
<dbReference type="AlphaFoldDB" id="A0A1G7HCD3"/>
<gene>
    <name evidence="1" type="ORF">SAMN05421855_1047</name>
</gene>
<proteinExistence type="predicted"/>
<reference evidence="1 2" key="1">
    <citation type="submission" date="2016-10" db="EMBL/GenBank/DDBJ databases">
        <authorList>
            <person name="de Groot N.N."/>
        </authorList>
    </citation>
    <scope>NUCLEOTIDE SEQUENCE [LARGE SCALE GENOMIC DNA]</scope>
    <source>
        <strain evidence="1 2">DSM 16195</strain>
    </source>
</reference>